<protein>
    <submittedName>
        <fullName evidence="1">Uncharacterized protein</fullName>
    </submittedName>
</protein>
<feature type="non-terminal residue" evidence="1">
    <location>
        <position position="223"/>
    </location>
</feature>
<gene>
    <name evidence="1" type="ORF">METZ01_LOCUS441183</name>
</gene>
<name>A0A382YZG4_9ZZZZ</name>
<proteinExistence type="predicted"/>
<dbReference type="EMBL" id="UINC01179581">
    <property type="protein sequence ID" value="SVD88329.1"/>
    <property type="molecule type" value="Genomic_DNA"/>
</dbReference>
<dbReference type="AlphaFoldDB" id="A0A382YZG4"/>
<organism evidence="1">
    <name type="scientific">marine metagenome</name>
    <dbReference type="NCBI Taxonomy" id="408172"/>
    <lineage>
        <taxon>unclassified sequences</taxon>
        <taxon>metagenomes</taxon>
        <taxon>ecological metagenomes</taxon>
    </lineage>
</organism>
<sequence length="223" mass="24239">MRAFLKEFITMKKILMANLIISALFGSGFDSEDGAPIRQGVHIEWFRTVAPGNDGEAIFVWSDTRFGMRNIFAHKVNQDGTFLWGDTGAIVTDLPGRQEDPVAITDGDGGAFIAWVDYRFDAEGDIFLQHVDSNGNILLDENGVALAQVPGRQLTINMCTDSLGGVFVTWQDKRGGVDDDIYGTHVSENHVINSPGTGVPIVVEGGNQNAKSIEYAGDNEAFI</sequence>
<reference evidence="1" key="1">
    <citation type="submission" date="2018-05" db="EMBL/GenBank/DDBJ databases">
        <authorList>
            <person name="Lanie J.A."/>
            <person name="Ng W.-L."/>
            <person name="Kazmierczak K.M."/>
            <person name="Andrzejewski T.M."/>
            <person name="Davidsen T.M."/>
            <person name="Wayne K.J."/>
            <person name="Tettelin H."/>
            <person name="Glass J.I."/>
            <person name="Rusch D."/>
            <person name="Podicherti R."/>
            <person name="Tsui H.-C.T."/>
            <person name="Winkler M.E."/>
        </authorList>
    </citation>
    <scope>NUCLEOTIDE SEQUENCE</scope>
</reference>
<evidence type="ECO:0000313" key="1">
    <source>
        <dbReference type="EMBL" id="SVD88329.1"/>
    </source>
</evidence>
<accession>A0A382YZG4</accession>